<sequence length="336" mass="37945">MTDGNDTRQYLTPRIFASVAEIEAVPGYVPNNPIGTNNYAGLLGHYDFGEELRCCFQKPNGNLCREVHKFGFVAKLLNSTVTVIGNHCAITKFDADSQLNRDRRHALAYQEREKKLGRVADFLTQETAISQVLERVKKGAGELAQRLHEYKDELGEHNVRRLEDMAKTGRSDITLTAVYVRYEVDKSGERHEERQQVSHRLGTIQGLELFRPGSLQQLLSSIQSVRLALLEANTLMRSAKRPRTSAIERLAATLGTWERCQTTLGRLQNHERAFRATDPSLFCYLADDRVQRYHSARAAMQRLGLEGGKNRAKEWLAALDAKIKAQLGAQQILIAR</sequence>
<proteinExistence type="predicted"/>
<dbReference type="EMBL" id="JBFOHL010000007">
    <property type="protein sequence ID" value="MEW9624400.1"/>
    <property type="molecule type" value="Genomic_DNA"/>
</dbReference>
<dbReference type="Proteomes" id="UP001556170">
    <property type="component" value="Unassembled WGS sequence"/>
</dbReference>
<accession>A0ABV3QP99</accession>
<organism evidence="1 2">
    <name type="scientific">Rhodanobacter geophilus</name>
    <dbReference type="NCBI Taxonomy" id="3162488"/>
    <lineage>
        <taxon>Bacteria</taxon>
        <taxon>Pseudomonadati</taxon>
        <taxon>Pseudomonadota</taxon>
        <taxon>Gammaproteobacteria</taxon>
        <taxon>Lysobacterales</taxon>
        <taxon>Rhodanobacteraceae</taxon>
        <taxon>Rhodanobacter</taxon>
    </lineage>
</organism>
<dbReference type="RefSeq" id="WP_367844707.1">
    <property type="nucleotide sequence ID" value="NZ_JBFOHL010000007.1"/>
</dbReference>
<comment type="caution">
    <text evidence="1">The sequence shown here is derived from an EMBL/GenBank/DDBJ whole genome shotgun (WGS) entry which is preliminary data.</text>
</comment>
<name>A0ABV3QP99_9GAMM</name>
<protein>
    <submittedName>
        <fullName evidence="1">Uncharacterized protein</fullName>
    </submittedName>
</protein>
<reference evidence="1 2" key="1">
    <citation type="submission" date="2024-06" db="EMBL/GenBank/DDBJ databases">
        <authorList>
            <person name="Woo H."/>
        </authorList>
    </citation>
    <scope>NUCLEOTIDE SEQUENCE [LARGE SCALE GENOMIC DNA]</scope>
    <source>
        <strain evidence="1 2">S2-g</strain>
    </source>
</reference>
<gene>
    <name evidence="1" type="ORF">ABQJ56_09160</name>
</gene>
<evidence type="ECO:0000313" key="1">
    <source>
        <dbReference type="EMBL" id="MEW9624400.1"/>
    </source>
</evidence>
<evidence type="ECO:0000313" key="2">
    <source>
        <dbReference type="Proteomes" id="UP001556170"/>
    </source>
</evidence>
<keyword evidence="2" id="KW-1185">Reference proteome</keyword>